<dbReference type="OrthoDB" id="9768284at2"/>
<dbReference type="GO" id="GO:0030649">
    <property type="term" value="P:aminoglycoside antibiotic catabolic process"/>
    <property type="evidence" value="ECO:0007669"/>
    <property type="project" value="TreeGrafter"/>
</dbReference>
<keyword evidence="2" id="KW-0808">Transferase</keyword>
<dbReference type="PANTHER" id="PTHR37817">
    <property type="entry name" value="N-ACETYLTRANSFERASE EIS"/>
    <property type="match status" value="1"/>
</dbReference>
<name>A0A1W2FNN1_KIBAR</name>
<sequence length="391" mass="42897">MQIRRVPADEREDFRTLEYAFSRSPLPEEGRTKMREGRVDYAGGGLTLVAEEDGVAVAEGTSISMRQNVRGTVYPMAGIAAVAAQPHVRRKGHIRALLTELFGQVRDEGHVVSALYPFRASFYGRLGFVGTPKVRNVRFNPADLGHLLRADLPGSTEWQQIDSGYPLYREFTERLLSQRHGFSVFPDERAVQLRDKNENWLLTAKSGDEIIGASVYRITDHGGTLQARNLLYTSPLGRALLLQFFARHVDQVADIEVTVAPDEFPELWATDLAVHVETKVSFPTGGAPMARVLSVEALQGMQVGEGRVGVEIVDDDFIAGKYMLDGTSSSLEVTSGDPTVTLTAAGFSGLVYGVLSPEDIAVRGFGSVPAEAVSELAKLFPRNVPYFFSEF</sequence>
<dbReference type="EMBL" id="FWXV01000009">
    <property type="protein sequence ID" value="SMD23246.1"/>
    <property type="molecule type" value="Genomic_DNA"/>
</dbReference>
<keyword evidence="3" id="KW-1185">Reference proteome</keyword>
<protein>
    <submittedName>
        <fullName evidence="2">Predicted acetyltransferase</fullName>
    </submittedName>
</protein>
<accession>A0A1W2FNN1</accession>
<dbReference type="RefSeq" id="WP_084432007.1">
    <property type="nucleotide sequence ID" value="NZ_FWXV01000009.1"/>
</dbReference>
<dbReference type="PANTHER" id="PTHR37817:SF1">
    <property type="entry name" value="N-ACETYLTRANSFERASE EIS"/>
    <property type="match status" value="1"/>
</dbReference>
<dbReference type="AlphaFoldDB" id="A0A1W2FNN1"/>
<dbReference type="InterPro" id="IPR016181">
    <property type="entry name" value="Acyl_CoA_acyltransferase"/>
</dbReference>
<evidence type="ECO:0000259" key="1">
    <source>
        <dbReference type="PROSITE" id="PS51186"/>
    </source>
</evidence>
<dbReference type="GO" id="GO:0034069">
    <property type="term" value="F:aminoglycoside N-acetyltransferase activity"/>
    <property type="evidence" value="ECO:0007669"/>
    <property type="project" value="TreeGrafter"/>
</dbReference>
<dbReference type="Pfam" id="PF13527">
    <property type="entry name" value="Acetyltransf_9"/>
    <property type="match status" value="1"/>
</dbReference>
<dbReference type="Proteomes" id="UP000192674">
    <property type="component" value="Unassembled WGS sequence"/>
</dbReference>
<dbReference type="InterPro" id="IPR036527">
    <property type="entry name" value="SCP2_sterol-bd_dom_sf"/>
</dbReference>
<dbReference type="Gene3D" id="3.40.630.30">
    <property type="match status" value="2"/>
</dbReference>
<gene>
    <name evidence="2" type="ORF">SAMN05661093_07820</name>
</gene>
<dbReference type="SUPFAM" id="SSF55729">
    <property type="entry name" value="Acyl-CoA N-acyltransferases (Nat)"/>
    <property type="match status" value="1"/>
</dbReference>
<evidence type="ECO:0000313" key="3">
    <source>
        <dbReference type="Proteomes" id="UP000192674"/>
    </source>
</evidence>
<dbReference type="InterPro" id="IPR051554">
    <property type="entry name" value="Acetyltransferase_Eis"/>
</dbReference>
<organism evidence="2 3">
    <name type="scientific">Kibdelosporangium aridum</name>
    <dbReference type="NCBI Taxonomy" id="2030"/>
    <lineage>
        <taxon>Bacteria</taxon>
        <taxon>Bacillati</taxon>
        <taxon>Actinomycetota</taxon>
        <taxon>Actinomycetes</taxon>
        <taxon>Pseudonocardiales</taxon>
        <taxon>Pseudonocardiaceae</taxon>
        <taxon>Kibdelosporangium</taxon>
    </lineage>
</organism>
<dbReference type="PROSITE" id="PS51186">
    <property type="entry name" value="GNAT"/>
    <property type="match status" value="1"/>
</dbReference>
<dbReference type="InterPro" id="IPR000182">
    <property type="entry name" value="GNAT_dom"/>
</dbReference>
<reference evidence="2 3" key="1">
    <citation type="submission" date="2017-04" db="EMBL/GenBank/DDBJ databases">
        <authorList>
            <person name="Afonso C.L."/>
            <person name="Miller P.J."/>
            <person name="Scott M.A."/>
            <person name="Spackman E."/>
            <person name="Goraichik I."/>
            <person name="Dimitrov K.M."/>
            <person name="Suarez D.L."/>
            <person name="Swayne D.E."/>
        </authorList>
    </citation>
    <scope>NUCLEOTIDE SEQUENCE [LARGE SCALE GENOMIC DNA]</scope>
    <source>
        <strain evidence="2 3">DSM 43828</strain>
    </source>
</reference>
<feature type="domain" description="N-acetyltransferase" evidence="1">
    <location>
        <begin position="1"/>
        <end position="151"/>
    </location>
</feature>
<evidence type="ECO:0000313" key="2">
    <source>
        <dbReference type="EMBL" id="SMD23246.1"/>
    </source>
</evidence>
<dbReference type="SUPFAM" id="SSF55718">
    <property type="entry name" value="SCP-like"/>
    <property type="match status" value="1"/>
</dbReference>
<proteinExistence type="predicted"/>